<keyword evidence="8" id="KW-0460">Magnesium</keyword>
<dbReference type="Gene3D" id="3.30.460.10">
    <property type="entry name" value="Beta Polymerase, domain 2"/>
    <property type="match status" value="1"/>
</dbReference>
<dbReference type="InterPro" id="IPR043519">
    <property type="entry name" value="NT_sf"/>
</dbReference>
<sequence length="101" mass="11603">MNQPRINIPKDKIAEFCHRWKITEFALFGSVLRDDFRPDSDIDVLVTFAADAPWSLFDLGAMSAELKEMLGREVDLVEKAAVKNPFRRRHILNNLQVVYAA</sequence>
<comment type="caution">
    <text evidence="11">The sequence shown here is derived from an EMBL/GenBank/DDBJ whole genome shotgun (WGS) entry which is preliminary data.</text>
</comment>
<comment type="cofactor">
    <cofactor evidence="1">
        <name>Mg(2+)</name>
        <dbReference type="ChEBI" id="CHEBI:18420"/>
    </cofactor>
</comment>
<protein>
    <submittedName>
        <fullName evidence="11">DNA polymerase subunit beta</fullName>
    </submittedName>
</protein>
<dbReference type="PANTHER" id="PTHR33571:SF12">
    <property type="entry name" value="BSL3053 PROTEIN"/>
    <property type="match status" value="1"/>
</dbReference>
<evidence type="ECO:0000256" key="6">
    <source>
        <dbReference type="ARBA" id="ARBA00022741"/>
    </source>
</evidence>
<dbReference type="AlphaFoldDB" id="A0A235BQY7"/>
<dbReference type="EMBL" id="NOZP01000146">
    <property type="protein sequence ID" value="OYD14626.1"/>
    <property type="molecule type" value="Genomic_DNA"/>
</dbReference>
<organism evidence="11 12">
    <name type="scientific">candidate division WOR-3 bacterium JGI_Cruoil_03_51_56</name>
    <dbReference type="NCBI Taxonomy" id="1973747"/>
    <lineage>
        <taxon>Bacteria</taxon>
        <taxon>Bacteria division WOR-3</taxon>
    </lineage>
</organism>
<keyword evidence="2" id="KW-1277">Toxin-antitoxin system</keyword>
<keyword evidence="3" id="KW-0808">Transferase</keyword>
<evidence type="ECO:0000256" key="2">
    <source>
        <dbReference type="ARBA" id="ARBA00022649"/>
    </source>
</evidence>
<evidence type="ECO:0000256" key="5">
    <source>
        <dbReference type="ARBA" id="ARBA00022723"/>
    </source>
</evidence>
<feature type="domain" description="Polymerase nucleotidyl transferase" evidence="10">
    <location>
        <begin position="14"/>
        <end position="97"/>
    </location>
</feature>
<dbReference type="InterPro" id="IPR002934">
    <property type="entry name" value="Polymerase_NTP_transf_dom"/>
</dbReference>
<dbReference type="GO" id="GO:0016779">
    <property type="term" value="F:nucleotidyltransferase activity"/>
    <property type="evidence" value="ECO:0007669"/>
    <property type="project" value="UniProtKB-KW"/>
</dbReference>
<dbReference type="CDD" id="cd05403">
    <property type="entry name" value="NT_KNTase_like"/>
    <property type="match status" value="1"/>
</dbReference>
<accession>A0A235BQY7</accession>
<evidence type="ECO:0000256" key="7">
    <source>
        <dbReference type="ARBA" id="ARBA00022840"/>
    </source>
</evidence>
<evidence type="ECO:0000313" key="12">
    <source>
        <dbReference type="Proteomes" id="UP000215559"/>
    </source>
</evidence>
<evidence type="ECO:0000259" key="10">
    <source>
        <dbReference type="Pfam" id="PF01909"/>
    </source>
</evidence>
<evidence type="ECO:0000256" key="4">
    <source>
        <dbReference type="ARBA" id="ARBA00022695"/>
    </source>
</evidence>
<dbReference type="GO" id="GO:0005524">
    <property type="term" value="F:ATP binding"/>
    <property type="evidence" value="ECO:0007669"/>
    <property type="project" value="UniProtKB-KW"/>
</dbReference>
<proteinExistence type="inferred from homology"/>
<evidence type="ECO:0000256" key="8">
    <source>
        <dbReference type="ARBA" id="ARBA00022842"/>
    </source>
</evidence>
<evidence type="ECO:0000256" key="9">
    <source>
        <dbReference type="ARBA" id="ARBA00038276"/>
    </source>
</evidence>
<name>A0A235BQY7_UNCW3</name>
<dbReference type="GO" id="GO:0046872">
    <property type="term" value="F:metal ion binding"/>
    <property type="evidence" value="ECO:0007669"/>
    <property type="project" value="UniProtKB-KW"/>
</dbReference>
<dbReference type="Pfam" id="PF01909">
    <property type="entry name" value="NTP_transf_2"/>
    <property type="match status" value="1"/>
</dbReference>
<keyword evidence="6" id="KW-0547">Nucleotide-binding</keyword>
<dbReference type="PANTHER" id="PTHR33571">
    <property type="entry name" value="SSL8005 PROTEIN"/>
    <property type="match status" value="1"/>
</dbReference>
<evidence type="ECO:0000256" key="3">
    <source>
        <dbReference type="ARBA" id="ARBA00022679"/>
    </source>
</evidence>
<reference evidence="11 12" key="1">
    <citation type="submission" date="2017-07" db="EMBL/GenBank/DDBJ databases">
        <title>Recovery of genomes from metagenomes via a dereplication, aggregation, and scoring strategy.</title>
        <authorList>
            <person name="Sieber C.M."/>
            <person name="Probst A.J."/>
            <person name="Sharrar A."/>
            <person name="Thomas B.C."/>
            <person name="Hess M."/>
            <person name="Tringe S.G."/>
            <person name="Banfield J.F."/>
        </authorList>
    </citation>
    <scope>NUCLEOTIDE SEQUENCE [LARGE SCALE GENOMIC DNA]</scope>
    <source>
        <strain evidence="11">JGI_Cruoil_03_51_56</strain>
    </source>
</reference>
<dbReference type="InterPro" id="IPR052038">
    <property type="entry name" value="Type-VII_TA_antitoxin"/>
</dbReference>
<keyword evidence="5" id="KW-0479">Metal-binding</keyword>
<dbReference type="Proteomes" id="UP000215559">
    <property type="component" value="Unassembled WGS sequence"/>
</dbReference>
<comment type="similarity">
    <text evidence="9">Belongs to the MntA antitoxin family.</text>
</comment>
<dbReference type="SUPFAM" id="SSF81301">
    <property type="entry name" value="Nucleotidyltransferase"/>
    <property type="match status" value="1"/>
</dbReference>
<evidence type="ECO:0000313" key="11">
    <source>
        <dbReference type="EMBL" id="OYD14626.1"/>
    </source>
</evidence>
<gene>
    <name evidence="11" type="ORF">CH330_08100</name>
</gene>
<keyword evidence="4" id="KW-0548">Nucleotidyltransferase</keyword>
<keyword evidence="7" id="KW-0067">ATP-binding</keyword>
<evidence type="ECO:0000256" key="1">
    <source>
        <dbReference type="ARBA" id="ARBA00001946"/>
    </source>
</evidence>